<sequence>MKKSCFTVFLLIFVLILTSCGNGMLPEAEEMEHGETSADTFSQIEKDGSFITNTILFPAYKLDNPQGLEYYDQLNSTASFKVTVDFPKNWTIKESKQEETVPIGELYTPVYIYEEEELVGYIGFDIFEPYTEEIEQEQYYQTVYPKLRLSSIAIWDPYTAIKTTDTSETGLVEIEYMDPDEIDQHPGAMPSVPTFKTLGILSYDTKLKVYIGIAFMPDTIEREQVEAIAKTVSLSQAE</sequence>
<dbReference type="PROSITE" id="PS51257">
    <property type="entry name" value="PROKAR_LIPOPROTEIN"/>
    <property type="match status" value="1"/>
</dbReference>
<evidence type="ECO:0008006" key="3">
    <source>
        <dbReference type="Google" id="ProtNLM"/>
    </source>
</evidence>
<protein>
    <recommendedName>
        <fullName evidence="3">Lipoprotein</fullName>
    </recommendedName>
</protein>
<evidence type="ECO:0000313" key="2">
    <source>
        <dbReference type="Proteomes" id="UP000623678"/>
    </source>
</evidence>
<proteinExistence type="predicted"/>
<evidence type="ECO:0000313" key="1">
    <source>
        <dbReference type="EMBL" id="MBC8584321.1"/>
    </source>
</evidence>
<accession>A0A926EKM2</accession>
<dbReference type="RefSeq" id="WP_262394145.1">
    <property type="nucleotide sequence ID" value="NZ_JACRTD010000001.1"/>
</dbReference>
<dbReference type="AlphaFoldDB" id="A0A926EKM2"/>
<gene>
    <name evidence="1" type="ORF">H8705_01830</name>
</gene>
<comment type="caution">
    <text evidence="1">The sequence shown here is derived from an EMBL/GenBank/DDBJ whole genome shotgun (WGS) entry which is preliminary data.</text>
</comment>
<keyword evidence="2" id="KW-1185">Reference proteome</keyword>
<organism evidence="1 2">
    <name type="scientific">Youxingia wuxianensis</name>
    <dbReference type="NCBI Taxonomy" id="2763678"/>
    <lineage>
        <taxon>Bacteria</taxon>
        <taxon>Bacillati</taxon>
        <taxon>Bacillota</taxon>
        <taxon>Clostridia</taxon>
        <taxon>Eubacteriales</taxon>
        <taxon>Oscillospiraceae</taxon>
        <taxon>Youxingia</taxon>
    </lineage>
</organism>
<dbReference type="Proteomes" id="UP000623678">
    <property type="component" value="Unassembled WGS sequence"/>
</dbReference>
<dbReference type="EMBL" id="JACRTD010000001">
    <property type="protein sequence ID" value="MBC8584321.1"/>
    <property type="molecule type" value="Genomic_DNA"/>
</dbReference>
<name>A0A926EKM2_9FIRM</name>
<reference evidence="1" key="1">
    <citation type="submission" date="2020-08" db="EMBL/GenBank/DDBJ databases">
        <title>Genome public.</title>
        <authorList>
            <person name="Liu C."/>
            <person name="Sun Q."/>
        </authorList>
    </citation>
    <scope>NUCLEOTIDE SEQUENCE</scope>
    <source>
        <strain evidence="1">NSJ-64</strain>
    </source>
</reference>